<reference evidence="6 7" key="1">
    <citation type="journal article" date="2013" name="Mar. Genomics">
        <title>Expression of sulfatases in Rhodopirellula baltica and the diversity of sulfatases in the genus Rhodopirellula.</title>
        <authorList>
            <person name="Wegner C.E."/>
            <person name="Richter-Heitmann T."/>
            <person name="Klindworth A."/>
            <person name="Klockow C."/>
            <person name="Richter M."/>
            <person name="Achstetter T."/>
            <person name="Glockner F.O."/>
            <person name="Harder J."/>
        </authorList>
    </citation>
    <scope>NUCLEOTIDE SEQUENCE [LARGE SCALE GENOMIC DNA]</scope>
    <source>
        <strain evidence="6 7">SH398</strain>
    </source>
</reference>
<keyword evidence="3" id="KW-0547">Nucleotide-binding</keyword>
<evidence type="ECO:0000313" key="6">
    <source>
        <dbReference type="EMBL" id="EMI27616.1"/>
    </source>
</evidence>
<dbReference type="Gene3D" id="3.40.50.300">
    <property type="entry name" value="P-loop containing nucleotide triphosphate hydrolases"/>
    <property type="match status" value="1"/>
</dbReference>
<accession>M5S807</accession>
<dbReference type="PANTHER" id="PTHR43335:SF3">
    <property type="entry name" value="ABC TRANSPORTER"/>
    <property type="match status" value="1"/>
</dbReference>
<dbReference type="GO" id="GO:0005524">
    <property type="term" value="F:ATP binding"/>
    <property type="evidence" value="ECO:0007669"/>
    <property type="project" value="UniProtKB-KW"/>
</dbReference>
<dbReference type="PROSITE" id="PS50893">
    <property type="entry name" value="ABC_TRANSPORTER_2"/>
    <property type="match status" value="1"/>
</dbReference>
<evidence type="ECO:0000256" key="2">
    <source>
        <dbReference type="ARBA" id="ARBA00022448"/>
    </source>
</evidence>
<dbReference type="EMBL" id="ANOF01000063">
    <property type="protein sequence ID" value="EMI27616.1"/>
    <property type="molecule type" value="Genomic_DNA"/>
</dbReference>
<evidence type="ECO:0000256" key="3">
    <source>
        <dbReference type="ARBA" id="ARBA00022741"/>
    </source>
</evidence>
<keyword evidence="4 6" id="KW-0067">ATP-binding</keyword>
<gene>
    <name evidence="6" type="ORF">RESH_02018</name>
</gene>
<dbReference type="InterPro" id="IPR003439">
    <property type="entry name" value="ABC_transporter-like_ATP-bd"/>
</dbReference>
<keyword evidence="2" id="KW-0813">Transport</keyword>
<dbReference type="PATRIC" id="fig|1263868.3.peg.2183"/>
<comment type="similarity">
    <text evidence="1">Belongs to the ABC transporter superfamily.</text>
</comment>
<dbReference type="OrthoDB" id="9795548at2"/>
<evidence type="ECO:0000256" key="4">
    <source>
        <dbReference type="ARBA" id="ARBA00022840"/>
    </source>
</evidence>
<dbReference type="GO" id="GO:0016887">
    <property type="term" value="F:ATP hydrolysis activity"/>
    <property type="evidence" value="ECO:0007669"/>
    <property type="project" value="InterPro"/>
</dbReference>
<dbReference type="InterPro" id="IPR027417">
    <property type="entry name" value="P-loop_NTPase"/>
</dbReference>
<evidence type="ECO:0000259" key="5">
    <source>
        <dbReference type="PROSITE" id="PS50893"/>
    </source>
</evidence>
<evidence type="ECO:0000313" key="7">
    <source>
        <dbReference type="Proteomes" id="UP000011996"/>
    </source>
</evidence>
<dbReference type="SMART" id="SM00382">
    <property type="entry name" value="AAA"/>
    <property type="match status" value="1"/>
</dbReference>
<evidence type="ECO:0000256" key="1">
    <source>
        <dbReference type="ARBA" id="ARBA00005417"/>
    </source>
</evidence>
<sequence length="257" mass="28308">MIEVSQFTKCYDDFTAVNSISFDVPAGRVAALVGPNGAGKTTTIRTLCGILSPTAGDLHVAGASLNDNPLAVKRRTAYVPDDPPLFDSMTVDDHLRFIASAYRLTDWEPLAEELCGQFELTEKRETIASGLSRGMRQKVAIVCAYLRQPSVLLLDEPMTGLDPPSIRRFKQTVREQADRGATVLVSSHLLSLVDDICDHLVLMRRGEVLFHGPLEQARQEFGGDSHSLEEVFFRLTSEDSDFEDSISEDSISEEESA</sequence>
<dbReference type="Proteomes" id="UP000011996">
    <property type="component" value="Unassembled WGS sequence"/>
</dbReference>
<comment type="caution">
    <text evidence="6">The sequence shown here is derived from an EMBL/GenBank/DDBJ whole genome shotgun (WGS) entry which is preliminary data.</text>
</comment>
<dbReference type="InterPro" id="IPR003593">
    <property type="entry name" value="AAA+_ATPase"/>
</dbReference>
<organism evidence="6 7">
    <name type="scientific">Rhodopirellula europaea SH398</name>
    <dbReference type="NCBI Taxonomy" id="1263868"/>
    <lineage>
        <taxon>Bacteria</taxon>
        <taxon>Pseudomonadati</taxon>
        <taxon>Planctomycetota</taxon>
        <taxon>Planctomycetia</taxon>
        <taxon>Pirellulales</taxon>
        <taxon>Pirellulaceae</taxon>
        <taxon>Rhodopirellula</taxon>
    </lineage>
</organism>
<dbReference type="RefSeq" id="WP_008665769.1">
    <property type="nucleotide sequence ID" value="NZ_ANOF01000063.1"/>
</dbReference>
<name>M5S807_9BACT</name>
<feature type="domain" description="ABC transporter" evidence="5">
    <location>
        <begin position="2"/>
        <end position="230"/>
    </location>
</feature>
<dbReference type="PANTHER" id="PTHR43335">
    <property type="entry name" value="ABC TRANSPORTER, ATP-BINDING PROTEIN"/>
    <property type="match status" value="1"/>
</dbReference>
<proteinExistence type="inferred from homology"/>
<dbReference type="Pfam" id="PF00005">
    <property type="entry name" value="ABC_tran"/>
    <property type="match status" value="1"/>
</dbReference>
<dbReference type="SUPFAM" id="SSF52540">
    <property type="entry name" value="P-loop containing nucleoside triphosphate hydrolases"/>
    <property type="match status" value="1"/>
</dbReference>
<dbReference type="STRING" id="1263868.RESH_02018"/>
<dbReference type="CDD" id="cd03230">
    <property type="entry name" value="ABC_DR_subfamily_A"/>
    <property type="match status" value="1"/>
</dbReference>
<protein>
    <submittedName>
        <fullName evidence="6">ABC transporter ATP-binding protein</fullName>
    </submittedName>
</protein>
<dbReference type="AlphaFoldDB" id="M5S807"/>